<organism evidence="1 2">
    <name type="scientific">Pleurodeles waltl</name>
    <name type="common">Iberian ribbed newt</name>
    <dbReference type="NCBI Taxonomy" id="8319"/>
    <lineage>
        <taxon>Eukaryota</taxon>
        <taxon>Metazoa</taxon>
        <taxon>Chordata</taxon>
        <taxon>Craniata</taxon>
        <taxon>Vertebrata</taxon>
        <taxon>Euteleostomi</taxon>
        <taxon>Amphibia</taxon>
        <taxon>Batrachia</taxon>
        <taxon>Caudata</taxon>
        <taxon>Salamandroidea</taxon>
        <taxon>Salamandridae</taxon>
        <taxon>Pleurodelinae</taxon>
        <taxon>Pleurodeles</taxon>
    </lineage>
</organism>
<protein>
    <submittedName>
        <fullName evidence="1">Uncharacterized protein</fullName>
    </submittedName>
</protein>
<accession>A0AAV7T4Z2</accession>
<dbReference type="EMBL" id="JANPWB010000007">
    <property type="protein sequence ID" value="KAJ1171477.1"/>
    <property type="molecule type" value="Genomic_DNA"/>
</dbReference>
<evidence type="ECO:0000313" key="2">
    <source>
        <dbReference type="Proteomes" id="UP001066276"/>
    </source>
</evidence>
<comment type="caution">
    <text evidence="1">The sequence shown here is derived from an EMBL/GenBank/DDBJ whole genome shotgun (WGS) entry which is preliminary data.</text>
</comment>
<dbReference type="AlphaFoldDB" id="A0AAV7T4Z2"/>
<proteinExistence type="predicted"/>
<keyword evidence="2" id="KW-1185">Reference proteome</keyword>
<sequence length="122" mass="14046">MLRFGARFRVPNPFCLGRVLRLERGRVTVVRRFGARFRMPNPFCLGRVWRVERGRVTVVRSWKYRLHHGRNRERGPDFLTSATNAKASGILVGGFLSPYKVARTTRTRSASLGTRISGFPRE</sequence>
<name>A0AAV7T4Z2_PLEWA</name>
<reference evidence="1" key="1">
    <citation type="journal article" date="2022" name="bioRxiv">
        <title>Sequencing and chromosome-scale assembly of the giantPleurodeles waltlgenome.</title>
        <authorList>
            <person name="Brown T."/>
            <person name="Elewa A."/>
            <person name="Iarovenko S."/>
            <person name="Subramanian E."/>
            <person name="Araus A.J."/>
            <person name="Petzold A."/>
            <person name="Susuki M."/>
            <person name="Suzuki K.-i.T."/>
            <person name="Hayashi T."/>
            <person name="Toyoda A."/>
            <person name="Oliveira C."/>
            <person name="Osipova E."/>
            <person name="Leigh N.D."/>
            <person name="Simon A."/>
            <person name="Yun M.H."/>
        </authorList>
    </citation>
    <scope>NUCLEOTIDE SEQUENCE</scope>
    <source>
        <strain evidence="1">20211129_DDA</strain>
        <tissue evidence="1">Liver</tissue>
    </source>
</reference>
<evidence type="ECO:0000313" key="1">
    <source>
        <dbReference type="EMBL" id="KAJ1171477.1"/>
    </source>
</evidence>
<gene>
    <name evidence="1" type="ORF">NDU88_003338</name>
</gene>
<dbReference type="Proteomes" id="UP001066276">
    <property type="component" value="Chromosome 4_1"/>
</dbReference>